<dbReference type="Proteomes" id="UP001239111">
    <property type="component" value="Chromosome 4"/>
</dbReference>
<name>A0ACC2NB56_9HYME</name>
<comment type="caution">
    <text evidence="1">The sequence shown here is derived from an EMBL/GenBank/DDBJ whole genome shotgun (WGS) entry which is preliminary data.</text>
</comment>
<evidence type="ECO:0000313" key="2">
    <source>
        <dbReference type="Proteomes" id="UP001239111"/>
    </source>
</evidence>
<dbReference type="EMBL" id="CM056744">
    <property type="protein sequence ID" value="KAJ8668390.1"/>
    <property type="molecule type" value="Genomic_DNA"/>
</dbReference>
<accession>A0ACC2NB56</accession>
<evidence type="ECO:0000313" key="1">
    <source>
        <dbReference type="EMBL" id="KAJ8668390.1"/>
    </source>
</evidence>
<sequence>MIQYSTSFMLANLVHKSNDFEIVLKAIKERYVTVSLPREKSNGMIDNVMNSFGNEKVLTTVTFPVTNDILLETSRFNGLLAHVFYSSNNSGGSVAALNTTFRNNLDFIIKSLFTAELDYLLIITGDGNIPQKLIFELLAHAWKNNFLDVTVLQRSLQNNHCDTRIIMQSYDPFSNSYIHECFTSKSILFPDKLTDMHKYPLKVAMVHRPHRLNLIRNVSGHVTQIRGIDYAYVRILSEKLNFSIQLVTPNVTTYIEAIGNDSRTLANLITDGEIDLSGNQVFLVSNDHHRMPCENSITLWFDNVVILAPLLPRKTNHSYFGMILCFGILIHVAVICTITKFLGFETKLWPPNHVIRIILGHTIPRISNGSAERFFFFFLAISSQNFAIVLFGTFTNNHIKNQENSRYDTIQDLIESDVTIVSPHTYVNVSFDSEIMNFLKNKFVIDESMNCPGRIMSDDNTVCLMDHSVADYAITKNKLHGDREIKLMNHVFWKAPKGFIFSNRSPYVEKINKVLQRIQEGGLWIRHISIHEIQRERDQDFIKYSIDRELSKKLLLIWFAGCTLSVIVFFTELVVHRRSRKKIVRPFIKTTSRSHQIM</sequence>
<organism evidence="1 2">
    <name type="scientific">Eretmocerus hayati</name>
    <dbReference type="NCBI Taxonomy" id="131215"/>
    <lineage>
        <taxon>Eukaryota</taxon>
        <taxon>Metazoa</taxon>
        <taxon>Ecdysozoa</taxon>
        <taxon>Arthropoda</taxon>
        <taxon>Hexapoda</taxon>
        <taxon>Insecta</taxon>
        <taxon>Pterygota</taxon>
        <taxon>Neoptera</taxon>
        <taxon>Endopterygota</taxon>
        <taxon>Hymenoptera</taxon>
        <taxon>Apocrita</taxon>
        <taxon>Proctotrupomorpha</taxon>
        <taxon>Chalcidoidea</taxon>
        <taxon>Aphelinidae</taxon>
        <taxon>Aphelininae</taxon>
        <taxon>Eretmocerus</taxon>
    </lineage>
</organism>
<reference evidence="1" key="1">
    <citation type="submission" date="2023-04" db="EMBL/GenBank/DDBJ databases">
        <title>A chromosome-level genome assembly of the parasitoid wasp Eretmocerus hayati.</title>
        <authorList>
            <person name="Zhong Y."/>
            <person name="Liu S."/>
            <person name="Liu Y."/>
        </authorList>
    </citation>
    <scope>NUCLEOTIDE SEQUENCE</scope>
    <source>
        <strain evidence="1">ZJU_SS_LIU_2023</strain>
    </source>
</reference>
<keyword evidence="2" id="KW-1185">Reference proteome</keyword>
<protein>
    <submittedName>
        <fullName evidence="1">Uncharacterized protein</fullName>
    </submittedName>
</protein>
<gene>
    <name evidence="1" type="ORF">QAD02_010053</name>
</gene>
<proteinExistence type="predicted"/>